<dbReference type="EMBL" id="FTLG01000077">
    <property type="protein sequence ID" value="SIP72802.1"/>
    <property type="molecule type" value="Genomic_DNA"/>
</dbReference>
<name>A0A1N6MVF8_9GAMM</name>
<organism evidence="1 2">
    <name type="scientific">Xenorhabdus innexi</name>
    <dbReference type="NCBI Taxonomy" id="290109"/>
    <lineage>
        <taxon>Bacteria</taxon>
        <taxon>Pseudomonadati</taxon>
        <taxon>Pseudomonadota</taxon>
        <taxon>Gammaproteobacteria</taxon>
        <taxon>Enterobacterales</taxon>
        <taxon>Morganellaceae</taxon>
        <taxon>Xenorhabdus</taxon>
    </lineage>
</organism>
<dbReference type="Proteomes" id="UP000196435">
    <property type="component" value="Unassembled WGS sequence"/>
</dbReference>
<dbReference type="AlphaFoldDB" id="A0A1N6MVF8"/>
<accession>A0A1N6MVF8</accession>
<sequence>MGRHKKLNEQLPYIKHVACQLLNIFINKLILLSNNKKQFNVYILSSVFLEQNIQLCR</sequence>
<protein>
    <submittedName>
        <fullName evidence="1">Uncharacterized protein</fullName>
    </submittedName>
</protein>
<proteinExistence type="predicted"/>
<reference evidence="2" key="1">
    <citation type="submission" date="2016-12" db="EMBL/GenBank/DDBJ databases">
        <authorList>
            <person name="Gaudriault S."/>
        </authorList>
    </citation>
    <scope>NUCLEOTIDE SEQUENCE [LARGE SCALE GENOMIC DNA]</scope>
    <source>
        <strain evidence="2">HGB1681 (deposited as PTA-6826 in the American Type Culture Collection)</strain>
    </source>
</reference>
<evidence type="ECO:0000313" key="2">
    <source>
        <dbReference type="Proteomes" id="UP000196435"/>
    </source>
</evidence>
<evidence type="ECO:0000313" key="1">
    <source>
        <dbReference type="EMBL" id="SIP72802.1"/>
    </source>
</evidence>
<gene>
    <name evidence="1" type="ORF">XIS1_1680039</name>
</gene>